<evidence type="ECO:0000313" key="1">
    <source>
        <dbReference type="EMBL" id="KAF2118847.1"/>
    </source>
</evidence>
<evidence type="ECO:0000313" key="2">
    <source>
        <dbReference type="Proteomes" id="UP000799770"/>
    </source>
</evidence>
<sequence>MYSSFLPHLLKRLDNLLPRLNHIVLGDWEQDPAHRITYVNLDLIRPIFYASNIQRFEAKIFEPWRISWNCPVPPKALSLWSLHIFRTNISLNMLYQLLSATPSLKSLHYEQEHKSRDYRLSHGANLLHYTNLDGLDRVLSNIAHTLEELRLSVRVDDNLTCNISPSFGPAILGRKILKAMNRLRILKLPMLLLLSWPTDQLTSLEDILPASIEELILCDDLVARCPWEVGVITRPKMRLIGEYMEGRALITPELRCLTIRVREEREEDW</sequence>
<accession>A0A6A5ZJ22</accession>
<gene>
    <name evidence="1" type="ORF">BDV96DRAFT_363112</name>
</gene>
<protein>
    <recommendedName>
        <fullName evidence="3">F-box domain-containing protein</fullName>
    </recommendedName>
</protein>
<dbReference type="OrthoDB" id="3720847at2759"/>
<proteinExistence type="predicted"/>
<reference evidence="1" key="1">
    <citation type="journal article" date="2020" name="Stud. Mycol.">
        <title>101 Dothideomycetes genomes: a test case for predicting lifestyles and emergence of pathogens.</title>
        <authorList>
            <person name="Haridas S."/>
            <person name="Albert R."/>
            <person name="Binder M."/>
            <person name="Bloem J."/>
            <person name="Labutti K."/>
            <person name="Salamov A."/>
            <person name="Andreopoulos B."/>
            <person name="Baker S."/>
            <person name="Barry K."/>
            <person name="Bills G."/>
            <person name="Bluhm B."/>
            <person name="Cannon C."/>
            <person name="Castanera R."/>
            <person name="Culley D."/>
            <person name="Daum C."/>
            <person name="Ezra D."/>
            <person name="Gonzalez J."/>
            <person name="Henrissat B."/>
            <person name="Kuo A."/>
            <person name="Liang C."/>
            <person name="Lipzen A."/>
            <person name="Lutzoni F."/>
            <person name="Magnuson J."/>
            <person name="Mondo S."/>
            <person name="Nolan M."/>
            <person name="Ohm R."/>
            <person name="Pangilinan J."/>
            <person name="Park H.-J."/>
            <person name="Ramirez L."/>
            <person name="Alfaro M."/>
            <person name="Sun H."/>
            <person name="Tritt A."/>
            <person name="Yoshinaga Y."/>
            <person name="Zwiers L.-H."/>
            <person name="Turgeon B."/>
            <person name="Goodwin S."/>
            <person name="Spatafora J."/>
            <person name="Crous P."/>
            <person name="Grigoriev I."/>
        </authorList>
    </citation>
    <scope>NUCLEOTIDE SEQUENCE</scope>
    <source>
        <strain evidence="1">CBS 627.86</strain>
    </source>
</reference>
<name>A0A6A5ZJ22_9PLEO</name>
<dbReference type="Proteomes" id="UP000799770">
    <property type="component" value="Unassembled WGS sequence"/>
</dbReference>
<dbReference type="EMBL" id="ML977316">
    <property type="protein sequence ID" value="KAF2118847.1"/>
    <property type="molecule type" value="Genomic_DNA"/>
</dbReference>
<keyword evidence="2" id="KW-1185">Reference proteome</keyword>
<organism evidence="1 2">
    <name type="scientific">Lophiotrema nucula</name>
    <dbReference type="NCBI Taxonomy" id="690887"/>
    <lineage>
        <taxon>Eukaryota</taxon>
        <taxon>Fungi</taxon>
        <taxon>Dikarya</taxon>
        <taxon>Ascomycota</taxon>
        <taxon>Pezizomycotina</taxon>
        <taxon>Dothideomycetes</taxon>
        <taxon>Pleosporomycetidae</taxon>
        <taxon>Pleosporales</taxon>
        <taxon>Lophiotremataceae</taxon>
        <taxon>Lophiotrema</taxon>
    </lineage>
</organism>
<evidence type="ECO:0008006" key="3">
    <source>
        <dbReference type="Google" id="ProtNLM"/>
    </source>
</evidence>
<dbReference type="AlphaFoldDB" id="A0A6A5ZJ22"/>